<reference evidence="5" key="1">
    <citation type="submission" date="2020-10" db="EMBL/GenBank/DDBJ databases">
        <authorList>
            <person name="Roach M.J.R."/>
        </authorList>
    </citation>
    <scope>NUCLEOTIDE SEQUENCE</scope>
    <source>
        <strain evidence="5">CBS 1945</strain>
    </source>
</reference>
<dbReference type="EMBL" id="CP064815">
    <property type="protein sequence ID" value="QPG76115.1"/>
    <property type="molecule type" value="Genomic_DNA"/>
</dbReference>
<evidence type="ECO:0000313" key="6">
    <source>
        <dbReference type="Proteomes" id="UP000662931"/>
    </source>
</evidence>
<gene>
    <name evidence="5" type="ORF">FOA43_003501</name>
</gene>
<dbReference type="OrthoDB" id="5325112at2759"/>
<organism evidence="5 6">
    <name type="scientific">Eeniella nana</name>
    <name type="common">Yeast</name>
    <name type="synonym">Brettanomyces nanus</name>
    <dbReference type="NCBI Taxonomy" id="13502"/>
    <lineage>
        <taxon>Eukaryota</taxon>
        <taxon>Fungi</taxon>
        <taxon>Dikarya</taxon>
        <taxon>Ascomycota</taxon>
        <taxon>Saccharomycotina</taxon>
        <taxon>Pichiomycetes</taxon>
        <taxon>Pichiales</taxon>
        <taxon>Pichiaceae</taxon>
        <taxon>Brettanomyces</taxon>
    </lineage>
</organism>
<dbReference type="InterPro" id="IPR019452">
    <property type="entry name" value="VPS39/TGF_beta_rcpt-assoc_1"/>
</dbReference>
<dbReference type="InterPro" id="IPR032914">
    <property type="entry name" value="Vam6/VPS39/TRAP1"/>
</dbReference>
<dbReference type="InterPro" id="IPR036322">
    <property type="entry name" value="WD40_repeat_dom_sf"/>
</dbReference>
<dbReference type="PANTHER" id="PTHR12894:SF49">
    <property type="entry name" value="VAM6_VPS39-LIKE PROTEIN"/>
    <property type="match status" value="1"/>
</dbReference>
<dbReference type="KEGG" id="bnn:FOA43_003501"/>
<evidence type="ECO:0000256" key="3">
    <source>
        <dbReference type="ARBA" id="ARBA00038201"/>
    </source>
</evidence>
<evidence type="ECO:0000259" key="4">
    <source>
        <dbReference type="PROSITE" id="PS50219"/>
    </source>
</evidence>
<dbReference type="GeneID" id="62196901"/>
<dbReference type="Pfam" id="PF10366">
    <property type="entry name" value="Vps39_1"/>
    <property type="match status" value="1"/>
</dbReference>
<dbReference type="PROSITE" id="PS50219">
    <property type="entry name" value="CNH"/>
    <property type="match status" value="1"/>
</dbReference>
<dbReference type="RefSeq" id="XP_038779680.1">
    <property type="nucleotide sequence ID" value="XM_038923752.1"/>
</dbReference>
<evidence type="ECO:0000256" key="1">
    <source>
        <dbReference type="ARBA" id="ARBA00004184"/>
    </source>
</evidence>
<evidence type="ECO:0000313" key="5">
    <source>
        <dbReference type="EMBL" id="QPG76115.1"/>
    </source>
</evidence>
<dbReference type="GO" id="GO:0006914">
    <property type="term" value="P:autophagy"/>
    <property type="evidence" value="ECO:0007669"/>
    <property type="project" value="TreeGrafter"/>
</dbReference>
<evidence type="ECO:0000256" key="2">
    <source>
        <dbReference type="ARBA" id="ARBA00023136"/>
    </source>
</evidence>
<dbReference type="Proteomes" id="UP000662931">
    <property type="component" value="Chromosome 4"/>
</dbReference>
<comment type="subcellular location">
    <subcellularLocation>
        <location evidence="1">Endomembrane system</location>
        <topology evidence="1">Peripheral membrane protein</topology>
    </subcellularLocation>
</comment>
<proteinExistence type="inferred from homology"/>
<keyword evidence="2" id="KW-0472">Membrane</keyword>
<dbReference type="GO" id="GO:0000329">
    <property type="term" value="C:fungal-type vacuole membrane"/>
    <property type="evidence" value="ECO:0007669"/>
    <property type="project" value="TreeGrafter"/>
</dbReference>
<dbReference type="AlphaFoldDB" id="A0A875S734"/>
<accession>A0A875S734</accession>
<name>A0A875S734_EENNA</name>
<dbReference type="Pfam" id="PF10367">
    <property type="entry name" value="zf-Vps39_C"/>
    <property type="match status" value="1"/>
</dbReference>
<sequence length="1040" mass="119472">MIEAAIPASSFKISELSDNPSLRITASSLSSNNQLFLGLSDGKLLLFQLPTKQDVVNEKSQESGTGTLDFSKIEEEEPTLINSLQLENPVTQIEYLEYLNYLVLLSNKTVQIYSINSKHQLKLVDSFQEFNFNLIKTWSDTDSNAILANSSFSGIDMGGDINEEDSEYDNQDEDSISLATVKFQNRPKTGTEKKFIETHSNCHYLCMVSKRNLVVLRWGLKDFETKLEFKLSDKICLLQFLNYETLLIALESGDFVKMNINTGITNPIQFQFLSGNGNLSSISKSSFFFGATNNSITEAFKTVNDKQLVVLKDGNLIKMNNSLEPITFHRSCHSIDFKNPMPVSQYSTAAARSGSQNKLKAVKYWFPYIVVVYGNSIEIHNLEDFSLVQRLGVWNPKKLGNVLRVEINSKNMLLITTNGVFKFLRTNYNYQLSQFEEIKDFNNAICLLEKLNPIILDEGVEDNIIQTVEHSHSARQLKFMKLRKFQLLKAQELLETGKFDQAMRLFIEFIASPSYVLQHLPERIKEFLKEKNFELLLAEATNDINGTKDVKPEISTMTSDAQSVTRRQISGLHIKRKDEKMLNELITYLTDSRRKLTRLLDPDQPKFQWHGYTISLSLYEELQTDSDLSATDNLRLIDDHLLVCYIITNPRMIGPFFRIPNYCSFEAVEDKCLKLKLHSELIDFYYVRGAHEKALQLLERLCFENQGIDNLDDRNSSLSLIFNAEYMVRYLQKLTNKNLALILKYSRKLIELDSGYFKMIFMNNSSESVGLDRLNVLSYAQRHNWTDVRIPYLEYAIFGLDDHDERLVNALLGFYFDQDLSRIYNSVYKLYKLGNYNTGKTLKRLNDLEKSSLDDKQKKLILRLKIDPLRRLARHEDALHIFLDDLNDNRGAVTYCLDVRDENPEKGVSLIYKLLTIYLDGGDTASILSFLNDVRLSFLDPASITERLPDTIPLKIITPFLEMNLRNINSDMKSTTLESELLKSRMINSKYNKLRLQNEHFTLTAHSTCPVCQKTFGATSILNLLPDGTVIHYGCSRNMK</sequence>
<comment type="similarity">
    <text evidence="3">Belongs to the VAM6/VPS39 family.</text>
</comment>
<dbReference type="GO" id="GO:0012505">
    <property type="term" value="C:endomembrane system"/>
    <property type="evidence" value="ECO:0007669"/>
    <property type="project" value="UniProtKB-SubCell"/>
</dbReference>
<dbReference type="SUPFAM" id="SSF50978">
    <property type="entry name" value="WD40 repeat-like"/>
    <property type="match status" value="1"/>
</dbReference>
<dbReference type="InterPro" id="IPR001180">
    <property type="entry name" value="CNH_dom"/>
</dbReference>
<dbReference type="GO" id="GO:0034058">
    <property type="term" value="P:endosomal vesicle fusion"/>
    <property type="evidence" value="ECO:0007669"/>
    <property type="project" value="TreeGrafter"/>
</dbReference>
<keyword evidence="6" id="KW-1185">Reference proteome</keyword>
<feature type="domain" description="CNH" evidence="4">
    <location>
        <begin position="21"/>
        <end position="406"/>
    </location>
</feature>
<dbReference type="PANTHER" id="PTHR12894">
    <property type="entry name" value="CNH DOMAIN CONTAINING"/>
    <property type="match status" value="1"/>
</dbReference>
<dbReference type="InterPro" id="IPR019453">
    <property type="entry name" value="VPS39/TGFA1_Znf"/>
</dbReference>
<protein>
    <recommendedName>
        <fullName evidence="4">CNH domain-containing protein</fullName>
    </recommendedName>
</protein>